<evidence type="ECO:0000259" key="3">
    <source>
        <dbReference type="Pfam" id="PF13229"/>
    </source>
</evidence>
<dbReference type="SMART" id="SM00710">
    <property type="entry name" value="PbH1"/>
    <property type="match status" value="7"/>
</dbReference>
<dbReference type="SUPFAM" id="SSF51126">
    <property type="entry name" value="Pectin lyase-like"/>
    <property type="match status" value="1"/>
</dbReference>
<reference evidence="4" key="1">
    <citation type="submission" date="2022-10" db="EMBL/GenBank/DDBJ databases">
        <title>The complete genomes of actinobacterial strains from the NBC collection.</title>
        <authorList>
            <person name="Joergensen T.S."/>
            <person name="Alvarez Arevalo M."/>
            <person name="Sterndorff E.B."/>
            <person name="Faurdal D."/>
            <person name="Vuksanovic O."/>
            <person name="Mourched A.-S."/>
            <person name="Charusanti P."/>
            <person name="Shaw S."/>
            <person name="Blin K."/>
            <person name="Weber T."/>
        </authorList>
    </citation>
    <scope>NUCLEOTIDE SEQUENCE</scope>
    <source>
        <strain evidence="4">NBC_00148</strain>
    </source>
</reference>
<gene>
    <name evidence="4" type="ORF">OG222_00555</name>
</gene>
<keyword evidence="2" id="KW-0732">Signal</keyword>
<dbReference type="InterPro" id="IPR039448">
    <property type="entry name" value="Beta_helix"/>
</dbReference>
<dbReference type="InterPro" id="IPR011050">
    <property type="entry name" value="Pectin_lyase_fold/virulence"/>
</dbReference>
<dbReference type="InterPro" id="IPR051550">
    <property type="entry name" value="SCF-Subunits/Alg-Epimerases"/>
</dbReference>
<name>A0AAU1LK86_9ACTN</name>
<evidence type="ECO:0000256" key="1">
    <source>
        <dbReference type="ARBA" id="ARBA00022737"/>
    </source>
</evidence>
<dbReference type="EMBL" id="CP108169">
    <property type="protein sequence ID" value="WTQ71650.1"/>
    <property type="molecule type" value="Genomic_DNA"/>
</dbReference>
<dbReference type="InterPro" id="IPR012334">
    <property type="entry name" value="Pectin_lyas_fold"/>
</dbReference>
<feature type="signal peptide" evidence="2">
    <location>
        <begin position="1"/>
        <end position="30"/>
    </location>
</feature>
<feature type="domain" description="Right handed beta helix" evidence="3">
    <location>
        <begin position="99"/>
        <end position="185"/>
    </location>
</feature>
<protein>
    <submittedName>
        <fullName evidence="4">Right-handed parallel beta-helix repeat-containing protein</fullName>
    </submittedName>
</protein>
<evidence type="ECO:0000256" key="2">
    <source>
        <dbReference type="SAM" id="SignalP"/>
    </source>
</evidence>
<dbReference type="InterPro" id="IPR006626">
    <property type="entry name" value="PbH1"/>
</dbReference>
<evidence type="ECO:0000313" key="4">
    <source>
        <dbReference type="EMBL" id="WTQ71650.1"/>
    </source>
</evidence>
<accession>A0AAU1LK86</accession>
<dbReference type="AlphaFoldDB" id="A0AAU1LK86"/>
<keyword evidence="1" id="KW-0677">Repeat</keyword>
<feature type="domain" description="Right handed beta helix" evidence="3">
    <location>
        <begin position="194"/>
        <end position="351"/>
    </location>
</feature>
<proteinExistence type="predicted"/>
<dbReference type="Gene3D" id="2.160.20.10">
    <property type="entry name" value="Single-stranded right-handed beta-helix, Pectin lyase-like"/>
    <property type="match status" value="1"/>
</dbReference>
<sequence>MRKRHMKCLAGITVSTATALGLAAVPSAAAGPGDHVVRPGDSIQSAVDAADAGDTIVVLPGTYRESVLITKPGLTLVGTRGRTVLAPPAADGTKAANACATGGNGICVIGTKGHTVDDVTIRSLTVSGFTGSGVWASWTDGLSVRRVTAESNGVWGIAQERSTRGEFRRNTATGNGDAGIFIANSVSEEGGATDTGGTAVVDNSVSGNRIGVTARRVRNLVIDGNTLTGNCSGVFVVGDESKPAAGAMTISGNRIVKNNKFCPATPRLSAIQGSGIVLTGSEATVVRSNVIRDNVGSTPLSGGVLLFKSFVGALNTDNTISHNLVQGNKPADLANGDTSGTGNTFVSNTCGTSVPAGMCAG</sequence>
<dbReference type="PANTHER" id="PTHR22990:SF15">
    <property type="entry name" value="F-BOX ONLY PROTEIN 10"/>
    <property type="match status" value="1"/>
</dbReference>
<dbReference type="PANTHER" id="PTHR22990">
    <property type="entry name" value="F-BOX ONLY PROTEIN"/>
    <property type="match status" value="1"/>
</dbReference>
<dbReference type="Pfam" id="PF13229">
    <property type="entry name" value="Beta_helix"/>
    <property type="match status" value="2"/>
</dbReference>
<feature type="chain" id="PRO_5043905826" evidence="2">
    <location>
        <begin position="31"/>
        <end position="361"/>
    </location>
</feature>
<organism evidence="4">
    <name type="scientific">Streptomyces sp. NBC_00148</name>
    <dbReference type="NCBI Taxonomy" id="2903626"/>
    <lineage>
        <taxon>Bacteria</taxon>
        <taxon>Bacillati</taxon>
        <taxon>Actinomycetota</taxon>
        <taxon>Actinomycetes</taxon>
        <taxon>Kitasatosporales</taxon>
        <taxon>Streptomycetaceae</taxon>
        <taxon>Streptomyces</taxon>
    </lineage>
</organism>